<protein>
    <submittedName>
        <fullName evidence="1">Uncharacterized protein</fullName>
    </submittedName>
</protein>
<keyword evidence="2" id="KW-1185">Reference proteome</keyword>
<evidence type="ECO:0000313" key="2">
    <source>
        <dbReference type="Proteomes" id="UP000218238"/>
    </source>
</evidence>
<dbReference type="Proteomes" id="UP000218238">
    <property type="component" value="Unassembled WGS sequence"/>
</dbReference>
<proteinExistence type="predicted"/>
<dbReference type="AlphaFoldDB" id="A0A2A2TGK8"/>
<reference evidence="1 2" key="1">
    <citation type="submission" date="2017-08" db="EMBL/GenBank/DDBJ databases">
        <title>Draft genome sequence of filamentous cyanobacterium Calothrix elsteri CCALA 953.</title>
        <authorList>
            <person name="Gagunashvili A.N."/>
            <person name="Elster J."/>
            <person name="Andresson O.S."/>
        </authorList>
    </citation>
    <scope>NUCLEOTIDE SEQUENCE [LARGE SCALE GENOMIC DNA]</scope>
    <source>
        <strain evidence="1 2">CCALA 953</strain>
    </source>
</reference>
<evidence type="ECO:0000313" key="1">
    <source>
        <dbReference type="EMBL" id="PAX52806.1"/>
    </source>
</evidence>
<organism evidence="1 2">
    <name type="scientific">Brunnivagina elsteri CCALA 953</name>
    <dbReference type="NCBI Taxonomy" id="987040"/>
    <lineage>
        <taxon>Bacteria</taxon>
        <taxon>Bacillati</taxon>
        <taxon>Cyanobacteriota</taxon>
        <taxon>Cyanophyceae</taxon>
        <taxon>Nostocales</taxon>
        <taxon>Calotrichaceae</taxon>
        <taxon>Brunnivagina</taxon>
    </lineage>
</organism>
<dbReference type="RefSeq" id="WP_143289332.1">
    <property type="nucleotide sequence ID" value="NZ_NTFS01000197.1"/>
</dbReference>
<gene>
    <name evidence="1" type="ORF">CK510_17265</name>
</gene>
<dbReference type="EMBL" id="NTFS01000197">
    <property type="protein sequence ID" value="PAX52806.1"/>
    <property type="molecule type" value="Genomic_DNA"/>
</dbReference>
<dbReference type="OrthoDB" id="460626at2"/>
<sequence length="163" mass="18812">MTKLTTDQLIYLLYVLAYSDDGTVTRGTVKRHLSKEQQKDASNTCDFLCQQNLLESPKKSRLSVTEQGKKALLANLQSTDYKFESSKGQKVLNTLLYCLTLTSSQQNSSTTIFEDMEFEVFVEQFRKIYLEERKQQELRGVVAIRSREICQKLKESNHISQLL</sequence>
<name>A0A2A2TGK8_9CYAN</name>
<feature type="non-terminal residue" evidence="1">
    <location>
        <position position="163"/>
    </location>
</feature>
<accession>A0A2A2TGK8</accession>
<comment type="caution">
    <text evidence="1">The sequence shown here is derived from an EMBL/GenBank/DDBJ whole genome shotgun (WGS) entry which is preliminary data.</text>
</comment>